<keyword evidence="7" id="KW-1185">Reference proteome</keyword>
<accession>A0A3D9KX56</accession>
<evidence type="ECO:0000256" key="3">
    <source>
        <dbReference type="ARBA" id="ARBA00022741"/>
    </source>
</evidence>
<dbReference type="RefSeq" id="WP_115869977.1">
    <property type="nucleotide sequence ID" value="NZ_QREG01000026.1"/>
</dbReference>
<organism evidence="6 7">
    <name type="scientific">Marinoscillum furvescens DSM 4134</name>
    <dbReference type="NCBI Taxonomy" id="1122208"/>
    <lineage>
        <taxon>Bacteria</taxon>
        <taxon>Pseudomonadati</taxon>
        <taxon>Bacteroidota</taxon>
        <taxon>Cytophagia</taxon>
        <taxon>Cytophagales</taxon>
        <taxon>Reichenbachiellaceae</taxon>
        <taxon>Marinoscillum</taxon>
    </lineage>
</organism>
<evidence type="ECO:0000313" key="6">
    <source>
        <dbReference type="EMBL" id="RED93178.1"/>
    </source>
</evidence>
<reference evidence="6 7" key="1">
    <citation type="submission" date="2018-07" db="EMBL/GenBank/DDBJ databases">
        <title>Genomic Encyclopedia of Type Strains, Phase IV (KMG-IV): sequencing the most valuable type-strain genomes for metagenomic binning, comparative biology and taxonomic classification.</title>
        <authorList>
            <person name="Goeker M."/>
        </authorList>
    </citation>
    <scope>NUCLEOTIDE SEQUENCE [LARGE SCALE GENOMIC DNA]</scope>
    <source>
        <strain evidence="6 7">DSM 4134</strain>
    </source>
</reference>
<evidence type="ECO:0000256" key="2">
    <source>
        <dbReference type="ARBA" id="ARBA00022695"/>
    </source>
</evidence>
<gene>
    <name evidence="6" type="ORF">C7460_12617</name>
</gene>
<keyword evidence="2" id="KW-0548">Nucleotidyltransferase</keyword>
<name>A0A3D9KX56_MARFU</name>
<comment type="caution">
    <text evidence="6">The sequence shown here is derived from an EMBL/GenBank/DDBJ whole genome shotgun (WGS) entry which is preliminary data.</text>
</comment>
<dbReference type="Pfam" id="PF26305">
    <property type="entry name" value="CD_NTase_C"/>
    <property type="match status" value="1"/>
</dbReference>
<evidence type="ECO:0000259" key="5">
    <source>
        <dbReference type="Pfam" id="PF26305"/>
    </source>
</evidence>
<protein>
    <recommendedName>
        <fullName evidence="5">cGAS/DncV-like nucleotidyltransferase C-terminal helical domain-containing protein</fullName>
    </recommendedName>
</protein>
<proteinExistence type="predicted"/>
<evidence type="ECO:0000256" key="4">
    <source>
        <dbReference type="ARBA" id="ARBA00023118"/>
    </source>
</evidence>
<keyword evidence="4" id="KW-0051">Antiviral defense</keyword>
<dbReference type="AlphaFoldDB" id="A0A3D9KX56"/>
<dbReference type="EMBL" id="QREG01000026">
    <property type="protein sequence ID" value="RED93178.1"/>
    <property type="molecule type" value="Genomic_DNA"/>
</dbReference>
<dbReference type="Proteomes" id="UP000256779">
    <property type="component" value="Unassembled WGS sequence"/>
</dbReference>
<feature type="domain" description="cGAS/DncV-like nucleotidyltransferase C-terminal helical" evidence="5">
    <location>
        <begin position="200"/>
        <end position="310"/>
    </location>
</feature>
<dbReference type="InterPro" id="IPR058909">
    <property type="entry name" value="CD_NTase_C"/>
</dbReference>
<keyword evidence="1" id="KW-0808">Transferase</keyword>
<sequence>MNKDYSVLLENLLGRRYDEALRESIVSDAFHESEYSEVLKYALEAMEEIDPSYAYKTYHIAKRIQERLEKSFDATGVGVDFRYQGPIQTETHIVLYGGVELIILARTLDKKPWIKVENIATHVMQTLSGAGVFTKVDYSTKERIILQSSKPSCEVKILPAIWLDNPDFISTKREIDRGICEYNLDKKTRRKYLPFLNIARVNAKDQRCNGGLKKMIRLLSTLQRDANDPINLSNYEISSVLYAIPDKQLKFNPEYSLSLLGVVGAQLNRVLADRSYRETLISPSEKERVFGTRPHAPLELEKLKAEFDALVSDLNEELKQEKKTVYSDITY</sequence>
<evidence type="ECO:0000313" key="7">
    <source>
        <dbReference type="Proteomes" id="UP000256779"/>
    </source>
</evidence>
<evidence type="ECO:0000256" key="1">
    <source>
        <dbReference type="ARBA" id="ARBA00022679"/>
    </source>
</evidence>
<keyword evidence="3" id="KW-0547">Nucleotide-binding</keyword>
<dbReference type="OrthoDB" id="1082574at2"/>